<reference evidence="1" key="2">
    <citation type="submission" date="2025-09" db="UniProtKB">
        <authorList>
            <consortium name="Ensembl"/>
        </authorList>
    </citation>
    <scope>IDENTIFICATION</scope>
</reference>
<dbReference type="PANTHER" id="PTHR45913:SF19">
    <property type="entry name" value="LOW QUALITY PROTEIN: ZINC FINGER BED DOMAIN-CONTAINING PROTEIN 5-LIKE"/>
    <property type="match status" value="1"/>
</dbReference>
<dbReference type="GeneTree" id="ENSGT00940000160436"/>
<evidence type="ECO:0000313" key="1">
    <source>
        <dbReference type="Ensembl" id="ENSGMOP00000038931.1"/>
    </source>
</evidence>
<name>A0A8C5AZA4_GADMO</name>
<dbReference type="OMA" id="WASAMVE"/>
<accession>A0A8C5AZA4</accession>
<sequence>MFYSQDHSEPAKKRPRRKYSEEYLSLGFTSVGPEHDPLPVCVLCSEVLSNEALKPCKLRRHLDTKHGQYSSKPLEFFENKLAEYRMRKRTIESTCLSSASDNAKAVEVSHRVAQRIARTGKPHTIGEDFFLPAAKEMVEVMIGEKAAKKLNLISLSDNTVKRRIDDMATDVLKQLTADRQTLLTSRIYFVSSDMNLKGRYMKMFCFANLYRHVLPVLGSALTEHKLWWGDSMESQKGSKPEHQQLLLHTEVWWLSRGKVLTRLVELRNELRTFFLDSRFDLSDRFGDFEWICKLTYLADIFGYLNGLNLSLQGKAVNTFHVHSKIEATIRKLELWERRARQNNYESFDNLSELLIQEERQIPDSVADAVAEHLQTLRTQLRVYFPVLSEQHRWIQNPFASHNEDVLAGLSSKEQDSLVELSCDSALKHVFTQKELTHFWMHTHTEYTDLANKALMFPMPFSTTYLCETGFSVLVVLKSKYRNKLDVEPDLRLKLTSIQPNIKSLTLAMQHQPSH</sequence>
<proteinExistence type="predicted"/>
<organism evidence="1 2">
    <name type="scientific">Gadus morhua</name>
    <name type="common">Atlantic cod</name>
    <dbReference type="NCBI Taxonomy" id="8049"/>
    <lineage>
        <taxon>Eukaryota</taxon>
        <taxon>Metazoa</taxon>
        <taxon>Chordata</taxon>
        <taxon>Craniata</taxon>
        <taxon>Vertebrata</taxon>
        <taxon>Euteleostomi</taxon>
        <taxon>Actinopterygii</taxon>
        <taxon>Neopterygii</taxon>
        <taxon>Teleostei</taxon>
        <taxon>Neoteleostei</taxon>
        <taxon>Acanthomorphata</taxon>
        <taxon>Zeiogadaria</taxon>
        <taxon>Gadariae</taxon>
        <taxon>Gadiformes</taxon>
        <taxon>Gadoidei</taxon>
        <taxon>Gadidae</taxon>
        <taxon>Gadus</taxon>
    </lineage>
</organism>
<evidence type="ECO:0000313" key="2">
    <source>
        <dbReference type="Proteomes" id="UP000694546"/>
    </source>
</evidence>
<keyword evidence="2" id="KW-1185">Reference proteome</keyword>
<protein>
    <submittedName>
        <fullName evidence="1">Uncharacterized protein</fullName>
    </submittedName>
</protein>
<reference evidence="1" key="1">
    <citation type="submission" date="2025-08" db="UniProtKB">
        <authorList>
            <consortium name="Ensembl"/>
        </authorList>
    </citation>
    <scope>IDENTIFICATION</scope>
</reference>
<dbReference type="Proteomes" id="UP000694546">
    <property type="component" value="Chromosome 17"/>
</dbReference>
<dbReference type="AlphaFoldDB" id="A0A8C5AZA4"/>
<dbReference type="PANTHER" id="PTHR45913">
    <property type="entry name" value="EPM2A-INTERACTING PROTEIN 1"/>
    <property type="match status" value="1"/>
</dbReference>
<dbReference type="Ensembl" id="ENSGMOT00000049461.1">
    <property type="protein sequence ID" value="ENSGMOP00000038931.1"/>
    <property type="gene ID" value="ENSGMOG00000034565.1"/>
</dbReference>